<feature type="region of interest" description="Disordered" evidence="7">
    <location>
        <begin position="134"/>
        <end position="155"/>
    </location>
</feature>
<dbReference type="PANTHER" id="PTHR33452:SF1">
    <property type="entry name" value="INNER MEMBRANE PROTEIN YPHA-RELATED"/>
    <property type="match status" value="1"/>
</dbReference>
<dbReference type="Pfam" id="PF07681">
    <property type="entry name" value="DoxX"/>
    <property type="match status" value="1"/>
</dbReference>
<evidence type="ECO:0000256" key="6">
    <source>
        <dbReference type="ARBA" id="ARBA00023136"/>
    </source>
</evidence>
<feature type="transmembrane region" description="Helical" evidence="8">
    <location>
        <begin position="106"/>
        <end position="124"/>
    </location>
</feature>
<keyword evidence="6 8" id="KW-0472">Membrane</keyword>
<dbReference type="PANTHER" id="PTHR33452">
    <property type="entry name" value="OXIDOREDUCTASE CATD-RELATED"/>
    <property type="match status" value="1"/>
</dbReference>
<evidence type="ECO:0000313" key="10">
    <source>
        <dbReference type="Proteomes" id="UP000561066"/>
    </source>
</evidence>
<dbReference type="RefSeq" id="WP_182941609.1">
    <property type="nucleotide sequence ID" value="NZ_JABEQH010000004.1"/>
</dbReference>
<evidence type="ECO:0000256" key="7">
    <source>
        <dbReference type="SAM" id="MobiDB-lite"/>
    </source>
</evidence>
<protein>
    <submittedName>
        <fullName evidence="9">DoxX family protein</fullName>
    </submittedName>
</protein>
<proteinExistence type="inferred from homology"/>
<gene>
    <name evidence="9" type="ORF">HLH21_04185</name>
</gene>
<dbReference type="InterPro" id="IPR032808">
    <property type="entry name" value="DoxX"/>
</dbReference>
<dbReference type="AlphaFoldDB" id="A0A7W4P2T6"/>
<sequence length="155" mass="16477">MNISLPRDPVLLAARLLLATLFVFMGWGKLTDYAGTVAYMASTGAPVPALSAGIAIIVELGIGLALVAGVLVTPLALALAAYTIVTAFIGHHYWTFTGMQRYDMWIHFYKNFSIAGGLLALAAAGPGRIAIGGKGEITTGPRSRERLTKRRRMAT</sequence>
<evidence type="ECO:0000256" key="5">
    <source>
        <dbReference type="ARBA" id="ARBA00022989"/>
    </source>
</evidence>
<accession>A0A7W4P2T6</accession>
<reference evidence="9 10" key="1">
    <citation type="submission" date="2020-04" db="EMBL/GenBank/DDBJ databases">
        <title>Description of novel Gluconacetobacter.</title>
        <authorList>
            <person name="Sombolestani A."/>
        </authorList>
    </citation>
    <scope>NUCLEOTIDE SEQUENCE [LARGE SCALE GENOMIC DNA]</scope>
    <source>
        <strain evidence="9 10">LMG 21312</strain>
    </source>
</reference>
<comment type="similarity">
    <text evidence="2">Belongs to the DoxX family.</text>
</comment>
<keyword evidence="10" id="KW-1185">Reference proteome</keyword>
<organism evidence="9 10">
    <name type="scientific">Gluconacetobacter johannae</name>
    <dbReference type="NCBI Taxonomy" id="112140"/>
    <lineage>
        <taxon>Bacteria</taxon>
        <taxon>Pseudomonadati</taxon>
        <taxon>Pseudomonadota</taxon>
        <taxon>Alphaproteobacteria</taxon>
        <taxon>Acetobacterales</taxon>
        <taxon>Acetobacteraceae</taxon>
        <taxon>Gluconacetobacter</taxon>
    </lineage>
</organism>
<keyword evidence="4 8" id="KW-0812">Transmembrane</keyword>
<feature type="transmembrane region" description="Helical" evidence="8">
    <location>
        <begin position="75"/>
        <end position="94"/>
    </location>
</feature>
<evidence type="ECO:0000256" key="2">
    <source>
        <dbReference type="ARBA" id="ARBA00006679"/>
    </source>
</evidence>
<dbReference type="Proteomes" id="UP000561066">
    <property type="component" value="Unassembled WGS sequence"/>
</dbReference>
<keyword evidence="3" id="KW-1003">Cell membrane</keyword>
<feature type="transmembrane region" description="Helical" evidence="8">
    <location>
        <begin position="12"/>
        <end position="30"/>
    </location>
</feature>
<comment type="caution">
    <text evidence="9">The sequence shown here is derived from an EMBL/GenBank/DDBJ whole genome shotgun (WGS) entry which is preliminary data.</text>
</comment>
<keyword evidence="5 8" id="KW-1133">Transmembrane helix</keyword>
<feature type="transmembrane region" description="Helical" evidence="8">
    <location>
        <begin position="50"/>
        <end position="68"/>
    </location>
</feature>
<name>A0A7W4P2T6_9PROT</name>
<evidence type="ECO:0000256" key="8">
    <source>
        <dbReference type="SAM" id="Phobius"/>
    </source>
</evidence>
<evidence type="ECO:0000256" key="3">
    <source>
        <dbReference type="ARBA" id="ARBA00022475"/>
    </source>
</evidence>
<evidence type="ECO:0000256" key="4">
    <source>
        <dbReference type="ARBA" id="ARBA00022692"/>
    </source>
</evidence>
<comment type="subcellular location">
    <subcellularLocation>
        <location evidence="1">Cell membrane</location>
        <topology evidence="1">Multi-pass membrane protein</topology>
    </subcellularLocation>
</comment>
<dbReference type="EMBL" id="JABEQH010000004">
    <property type="protein sequence ID" value="MBB2175124.1"/>
    <property type="molecule type" value="Genomic_DNA"/>
</dbReference>
<dbReference type="GO" id="GO:0005886">
    <property type="term" value="C:plasma membrane"/>
    <property type="evidence" value="ECO:0007669"/>
    <property type="project" value="UniProtKB-SubCell"/>
</dbReference>
<evidence type="ECO:0000256" key="1">
    <source>
        <dbReference type="ARBA" id="ARBA00004651"/>
    </source>
</evidence>
<dbReference type="InterPro" id="IPR051907">
    <property type="entry name" value="DoxX-like_oxidoreductase"/>
</dbReference>
<evidence type="ECO:0000313" key="9">
    <source>
        <dbReference type="EMBL" id="MBB2175124.1"/>
    </source>
</evidence>